<name>A0ABN2N682_9PSEU</name>
<keyword evidence="4" id="KW-1185">Reference proteome</keyword>
<comment type="caution">
    <text evidence="3">The sequence shown here is derived from an EMBL/GenBank/DDBJ whole genome shotgun (WGS) entry which is preliminary data.</text>
</comment>
<protein>
    <recommendedName>
        <fullName evidence="2">BEACH domain-containing protein</fullName>
    </recommendedName>
</protein>
<dbReference type="Proteomes" id="UP001500449">
    <property type="component" value="Unassembled WGS sequence"/>
</dbReference>
<accession>A0ABN2N682</accession>
<evidence type="ECO:0000259" key="2">
    <source>
        <dbReference type="PROSITE" id="PS50197"/>
    </source>
</evidence>
<gene>
    <name evidence="3" type="ORF">GCM10009836_36760</name>
</gene>
<reference evidence="3 4" key="1">
    <citation type="journal article" date="2019" name="Int. J. Syst. Evol. Microbiol.">
        <title>The Global Catalogue of Microorganisms (GCM) 10K type strain sequencing project: providing services to taxonomists for standard genome sequencing and annotation.</title>
        <authorList>
            <consortium name="The Broad Institute Genomics Platform"/>
            <consortium name="The Broad Institute Genome Sequencing Center for Infectious Disease"/>
            <person name="Wu L."/>
            <person name="Ma J."/>
        </authorList>
    </citation>
    <scope>NUCLEOTIDE SEQUENCE [LARGE SCALE GENOMIC DNA]</scope>
    <source>
        <strain evidence="3 4">JCM 16009</strain>
    </source>
</reference>
<feature type="compositionally biased region" description="Low complexity" evidence="1">
    <location>
        <begin position="172"/>
        <end position="215"/>
    </location>
</feature>
<dbReference type="EMBL" id="BAAAQK010000009">
    <property type="protein sequence ID" value="GAA1853319.1"/>
    <property type="molecule type" value="Genomic_DNA"/>
</dbReference>
<dbReference type="PROSITE" id="PS50197">
    <property type="entry name" value="BEACH"/>
    <property type="match status" value="1"/>
</dbReference>
<feature type="domain" description="BEACH" evidence="2">
    <location>
        <begin position="1"/>
        <end position="48"/>
    </location>
</feature>
<proteinExistence type="predicted"/>
<evidence type="ECO:0000313" key="4">
    <source>
        <dbReference type="Proteomes" id="UP001500449"/>
    </source>
</evidence>
<feature type="region of interest" description="Disordered" evidence="1">
    <location>
        <begin position="163"/>
        <end position="238"/>
    </location>
</feature>
<dbReference type="InterPro" id="IPR000409">
    <property type="entry name" value="BEACH_dom"/>
</dbReference>
<organism evidence="3 4">
    <name type="scientific">Pseudonocardia ailaonensis</name>
    <dbReference type="NCBI Taxonomy" id="367279"/>
    <lineage>
        <taxon>Bacteria</taxon>
        <taxon>Bacillati</taxon>
        <taxon>Actinomycetota</taxon>
        <taxon>Actinomycetes</taxon>
        <taxon>Pseudonocardiales</taxon>
        <taxon>Pseudonocardiaceae</taxon>
        <taxon>Pseudonocardia</taxon>
    </lineage>
</organism>
<sequence>MTATYEPGFVKGADRVLDSIRRADAHAESEYLGQGPEKVVATVSSPERLAWSDSVTWLISHIDEDGKPFPVVATDIPGIRDHYSLMHGSGQRDSEYRVFTKLASEWWTFWHTDWYGPSSGIPTDHATYQHTENLTMLLTDGATGISGEIAWLRSWLRTGEAPNTLADRNRTRSTTTTRSGPGTSTRSWTCSAPRSTPTPVSGTTSPRTGTPSRCSTRARRCVTTTGASTTPPPSPTLR</sequence>
<evidence type="ECO:0000313" key="3">
    <source>
        <dbReference type="EMBL" id="GAA1853319.1"/>
    </source>
</evidence>
<evidence type="ECO:0000256" key="1">
    <source>
        <dbReference type="SAM" id="MobiDB-lite"/>
    </source>
</evidence>